<accession>A0A1I3D6G5</accession>
<evidence type="ECO:0000313" key="3">
    <source>
        <dbReference type="Proteomes" id="UP000199548"/>
    </source>
</evidence>
<gene>
    <name evidence="2" type="ORF">SAMN05192543_101138</name>
</gene>
<evidence type="ECO:0000259" key="1">
    <source>
        <dbReference type="Pfam" id="PF13556"/>
    </source>
</evidence>
<organism evidence="2 3">
    <name type="scientific">Paraburkholderia megapolitana</name>
    <dbReference type="NCBI Taxonomy" id="420953"/>
    <lineage>
        <taxon>Bacteria</taxon>
        <taxon>Pseudomonadati</taxon>
        <taxon>Pseudomonadota</taxon>
        <taxon>Betaproteobacteria</taxon>
        <taxon>Burkholderiales</taxon>
        <taxon>Burkholderiaceae</taxon>
        <taxon>Paraburkholderia</taxon>
    </lineage>
</organism>
<feature type="domain" description="PucR C-terminal helix-turn-helix" evidence="1">
    <location>
        <begin position="27"/>
        <end position="81"/>
    </location>
</feature>
<dbReference type="STRING" id="420953.SAMN05192543_101138"/>
<dbReference type="InterPro" id="IPR025736">
    <property type="entry name" value="PucR_C-HTH_dom"/>
</dbReference>
<dbReference type="PANTHER" id="PTHR33744:SF1">
    <property type="entry name" value="DNA-BINDING TRANSCRIPTIONAL ACTIVATOR ADER"/>
    <property type="match status" value="1"/>
</dbReference>
<dbReference type="InterPro" id="IPR009057">
    <property type="entry name" value="Homeodomain-like_sf"/>
</dbReference>
<dbReference type="Gene3D" id="1.10.10.2840">
    <property type="entry name" value="PucR C-terminal helix-turn-helix domain"/>
    <property type="match status" value="1"/>
</dbReference>
<dbReference type="SUPFAM" id="SSF46689">
    <property type="entry name" value="Homeodomain-like"/>
    <property type="match status" value="1"/>
</dbReference>
<dbReference type="AlphaFoldDB" id="A0A1I3D6G5"/>
<sequence>MTQDARAAQHFVSETLGSLATASPILQKSLRVFLECGSNATEAAELLHSHRNTLLRRLEKAEELLPRPLRKCRLDVAAALEVLAWTQNEE</sequence>
<protein>
    <submittedName>
        <fullName evidence="2">PucR C-terminal helix-turn-helix domain-containing protein</fullName>
    </submittedName>
</protein>
<evidence type="ECO:0000313" key="2">
    <source>
        <dbReference type="EMBL" id="SFH82312.1"/>
    </source>
</evidence>
<dbReference type="Pfam" id="PF13556">
    <property type="entry name" value="HTH_30"/>
    <property type="match status" value="1"/>
</dbReference>
<dbReference type="InterPro" id="IPR051448">
    <property type="entry name" value="CdaR-like_regulators"/>
</dbReference>
<keyword evidence="3" id="KW-1185">Reference proteome</keyword>
<dbReference type="PANTHER" id="PTHR33744">
    <property type="entry name" value="CARBOHYDRATE DIACID REGULATOR"/>
    <property type="match status" value="1"/>
</dbReference>
<dbReference type="EMBL" id="FOQU01000001">
    <property type="protein sequence ID" value="SFH82312.1"/>
    <property type="molecule type" value="Genomic_DNA"/>
</dbReference>
<proteinExistence type="predicted"/>
<name>A0A1I3D6G5_9BURK</name>
<dbReference type="InterPro" id="IPR042070">
    <property type="entry name" value="PucR_C-HTH_sf"/>
</dbReference>
<reference evidence="2 3" key="1">
    <citation type="submission" date="2016-10" db="EMBL/GenBank/DDBJ databases">
        <authorList>
            <person name="de Groot N.N."/>
        </authorList>
    </citation>
    <scope>NUCLEOTIDE SEQUENCE [LARGE SCALE GENOMIC DNA]</scope>
    <source>
        <strain evidence="2 3">LMG 23650</strain>
    </source>
</reference>
<dbReference type="Proteomes" id="UP000199548">
    <property type="component" value="Unassembled WGS sequence"/>
</dbReference>